<dbReference type="Proteomes" id="UP000461585">
    <property type="component" value="Unassembled WGS sequence"/>
</dbReference>
<organism evidence="1 2">
    <name type="scientific">Anaerotalea alkaliphila</name>
    <dbReference type="NCBI Taxonomy" id="2662126"/>
    <lineage>
        <taxon>Bacteria</taxon>
        <taxon>Bacillati</taxon>
        <taxon>Bacillota</taxon>
        <taxon>Clostridia</taxon>
        <taxon>Eubacteriales</taxon>
        <taxon>Anaerotalea</taxon>
    </lineage>
</organism>
<dbReference type="AlphaFoldDB" id="A0A7X5KPA4"/>
<accession>A0A7X5KPA4</accession>
<gene>
    <name evidence="1" type="ORF">GXN74_08555</name>
</gene>
<evidence type="ECO:0000313" key="1">
    <source>
        <dbReference type="EMBL" id="NDL67787.1"/>
    </source>
</evidence>
<comment type="caution">
    <text evidence="1">The sequence shown here is derived from an EMBL/GenBank/DDBJ whole genome shotgun (WGS) entry which is preliminary data.</text>
</comment>
<proteinExistence type="predicted"/>
<reference evidence="1 2" key="1">
    <citation type="submission" date="2020-01" db="EMBL/GenBank/DDBJ databases">
        <title>Anaeroalcalibacter tamaniensis gen. nov., sp. nov., moderately halophilic strictly anaerobic fermenter bacterium from mud volcano of Taman peninsula.</title>
        <authorList>
            <person name="Frolova A."/>
            <person name="Merkel A.Y."/>
            <person name="Slobodkin A.I."/>
        </authorList>
    </citation>
    <scope>NUCLEOTIDE SEQUENCE [LARGE SCALE GENOMIC DNA]</scope>
    <source>
        <strain evidence="1 2">F-3ap</strain>
    </source>
</reference>
<dbReference type="EMBL" id="JAAEEH010000021">
    <property type="protein sequence ID" value="NDL67787.1"/>
    <property type="molecule type" value="Genomic_DNA"/>
</dbReference>
<sequence>MQSSQGDVEQVLSKLRQAIDTENFELWPRRKNMESFARLGIMPKDAIDEIYGLTYKEYVAGPEIDRDKPESEKLWIFKMMIMGHMFYIKFKIKNINSQLLVISCHIDYI</sequence>
<evidence type="ECO:0000313" key="2">
    <source>
        <dbReference type="Proteomes" id="UP000461585"/>
    </source>
</evidence>
<keyword evidence="2" id="KW-1185">Reference proteome</keyword>
<dbReference type="RefSeq" id="WP_162370515.1">
    <property type="nucleotide sequence ID" value="NZ_JAAEEH010000021.1"/>
</dbReference>
<protein>
    <submittedName>
        <fullName evidence="1">Uncharacterized protein</fullName>
    </submittedName>
</protein>
<name>A0A7X5KPA4_9FIRM</name>